<sequence length="268" mass="28738">MWEGGYAEPEEDPLLTVAREWGSLTAVLCLDELHVTDVADAMILSRLFGALLTRHSTALLFTSNRPPRDLYKGGLSRKYFEPFIRLVDEQMVVVAGSWHVGSGAEVRLHAAWQRHLAAAMAGGGGDGDVGGGGSGSGCGVEVSLAYGRTLKLPLADGDAAFLTFDQLCGSRGLRAGVDDGGALAAPDYLALCRRFRTLYVSGVPRLDPGHRDEARRLVTLLDVAYDCRTRLEVAAEVLPDELFVELLQQAARQVGAGWVAGPWLGSKM</sequence>
<dbReference type="Proteomes" id="UP000075714">
    <property type="component" value="Unassembled WGS sequence"/>
</dbReference>
<protein>
    <submittedName>
        <fullName evidence="3">Uncharacterized protein</fullName>
    </submittedName>
</protein>
<reference evidence="4" key="1">
    <citation type="journal article" date="2016" name="Nat. Commun.">
        <title>The Gonium pectorale genome demonstrates co-option of cell cycle regulation during the evolution of multicellularity.</title>
        <authorList>
            <person name="Hanschen E.R."/>
            <person name="Marriage T.N."/>
            <person name="Ferris P.J."/>
            <person name="Hamaji T."/>
            <person name="Toyoda A."/>
            <person name="Fujiyama A."/>
            <person name="Neme R."/>
            <person name="Noguchi H."/>
            <person name="Minakuchi Y."/>
            <person name="Suzuki M."/>
            <person name="Kawai-Toyooka H."/>
            <person name="Smith D.R."/>
            <person name="Sparks H."/>
            <person name="Anderson J."/>
            <person name="Bakaric R."/>
            <person name="Luria V."/>
            <person name="Karger A."/>
            <person name="Kirschner M.W."/>
            <person name="Durand P.M."/>
            <person name="Michod R.E."/>
            <person name="Nozaki H."/>
            <person name="Olson B.J."/>
        </authorList>
    </citation>
    <scope>NUCLEOTIDE SEQUENCE [LARGE SCALE GENOMIC DNA]</scope>
    <source>
        <strain evidence="4">NIES-2863</strain>
    </source>
</reference>
<proteinExistence type="predicted"/>
<keyword evidence="4" id="KW-1185">Reference proteome</keyword>
<dbReference type="AlphaFoldDB" id="A0A150GDQ1"/>
<keyword evidence="2" id="KW-0067">ATP-binding</keyword>
<dbReference type="OrthoDB" id="547770at2759"/>
<comment type="caution">
    <text evidence="3">The sequence shown here is derived from an EMBL/GenBank/DDBJ whole genome shotgun (WGS) entry which is preliminary data.</text>
</comment>
<dbReference type="GO" id="GO:0005739">
    <property type="term" value="C:mitochondrion"/>
    <property type="evidence" value="ECO:0007669"/>
    <property type="project" value="TreeGrafter"/>
</dbReference>
<organism evidence="3 4">
    <name type="scientific">Gonium pectorale</name>
    <name type="common">Green alga</name>
    <dbReference type="NCBI Taxonomy" id="33097"/>
    <lineage>
        <taxon>Eukaryota</taxon>
        <taxon>Viridiplantae</taxon>
        <taxon>Chlorophyta</taxon>
        <taxon>core chlorophytes</taxon>
        <taxon>Chlorophyceae</taxon>
        <taxon>CS clade</taxon>
        <taxon>Chlamydomonadales</taxon>
        <taxon>Volvocaceae</taxon>
        <taxon>Gonium</taxon>
    </lineage>
</organism>
<evidence type="ECO:0000256" key="1">
    <source>
        <dbReference type="ARBA" id="ARBA00022741"/>
    </source>
</evidence>
<name>A0A150GDQ1_GONPE</name>
<dbReference type="InterPro" id="IPR005654">
    <property type="entry name" value="ATPase_AFG1-like"/>
</dbReference>
<dbReference type="PANTHER" id="PTHR12169">
    <property type="entry name" value="ATPASE N2B"/>
    <property type="match status" value="1"/>
</dbReference>
<keyword evidence="1" id="KW-0547">Nucleotide-binding</keyword>
<dbReference type="Pfam" id="PF03969">
    <property type="entry name" value="AFG1_ATPase"/>
    <property type="match status" value="1"/>
</dbReference>
<dbReference type="PANTHER" id="PTHR12169:SF29">
    <property type="entry name" value="AFG1-LIKE ATPASE FAMILY PROTEIN"/>
    <property type="match status" value="1"/>
</dbReference>
<dbReference type="GO" id="GO:0016887">
    <property type="term" value="F:ATP hydrolysis activity"/>
    <property type="evidence" value="ECO:0007669"/>
    <property type="project" value="InterPro"/>
</dbReference>
<evidence type="ECO:0000313" key="3">
    <source>
        <dbReference type="EMBL" id="KXZ47903.1"/>
    </source>
</evidence>
<evidence type="ECO:0000256" key="2">
    <source>
        <dbReference type="ARBA" id="ARBA00022840"/>
    </source>
</evidence>
<dbReference type="NCBIfam" id="NF040713">
    <property type="entry name" value="ZapE"/>
    <property type="match status" value="1"/>
</dbReference>
<evidence type="ECO:0000313" key="4">
    <source>
        <dbReference type="Proteomes" id="UP000075714"/>
    </source>
</evidence>
<dbReference type="GO" id="GO:0005524">
    <property type="term" value="F:ATP binding"/>
    <property type="evidence" value="ECO:0007669"/>
    <property type="project" value="UniProtKB-KW"/>
</dbReference>
<accession>A0A150GDQ1</accession>
<dbReference type="EMBL" id="LSYV01000033">
    <property type="protein sequence ID" value="KXZ47903.1"/>
    <property type="molecule type" value="Genomic_DNA"/>
</dbReference>
<gene>
    <name evidence="3" type="ORF">GPECTOR_32g516</name>
</gene>